<comment type="function">
    <text evidence="6">Component of the ESCRT-I complex, a regulator of vesicular trafficking process. Required for the sorting of endocytic ubiquitinated cargos into multivesicular bodies. May be involved in cell growth and differentiation.</text>
</comment>
<evidence type="ECO:0000256" key="3">
    <source>
        <dbReference type="ARBA" id="ARBA00022448"/>
    </source>
</evidence>
<dbReference type="PANTHER" id="PTHR13678">
    <property type="entry name" value="VACUOLAR PROTEIN SORTING-ASSOCIATED PROTEIN 37"/>
    <property type="match status" value="1"/>
</dbReference>
<dbReference type="GO" id="GO:0000813">
    <property type="term" value="C:ESCRT I complex"/>
    <property type="evidence" value="ECO:0007669"/>
    <property type="project" value="TreeGrafter"/>
</dbReference>
<evidence type="ECO:0000256" key="1">
    <source>
        <dbReference type="ARBA" id="ARBA00004633"/>
    </source>
</evidence>
<proteinExistence type="inferred from homology"/>
<dbReference type="Proteomes" id="UP000728185">
    <property type="component" value="Unassembled WGS sequence"/>
</dbReference>
<accession>A0A8E0VEG1</accession>
<keyword evidence="9" id="KW-1185">Reference proteome</keyword>
<feature type="domain" description="VPS37 C-terminal" evidence="7">
    <location>
        <begin position="26"/>
        <end position="153"/>
    </location>
</feature>
<sequence>MAFNCTIPGVSYNGFGIDDLSANLSGMSKSDLEKLLNNPEAIKEMTKNSSQVKKSIADKESLMQKNRQLAEANLDLEPQFLVKKQELAVLYKQLSEAKERYTDLKSRIGLLFRTQSRYQYFLIVDALGLNYNPSTILALMQAANAEAEERSDVSPHFCFGDPHLKEVISTHLPRTSKRTDEATHRIYFSFAC</sequence>
<protein>
    <recommendedName>
        <fullName evidence="7">VPS37 C-terminal domain-containing protein</fullName>
    </recommendedName>
</protein>
<organism evidence="8 9">
    <name type="scientific">Fasciolopsis buskii</name>
    <dbReference type="NCBI Taxonomy" id="27845"/>
    <lineage>
        <taxon>Eukaryota</taxon>
        <taxon>Metazoa</taxon>
        <taxon>Spiralia</taxon>
        <taxon>Lophotrochozoa</taxon>
        <taxon>Platyhelminthes</taxon>
        <taxon>Trematoda</taxon>
        <taxon>Digenea</taxon>
        <taxon>Plagiorchiida</taxon>
        <taxon>Echinostomata</taxon>
        <taxon>Echinostomatoidea</taxon>
        <taxon>Fasciolidae</taxon>
        <taxon>Fasciolopsis</taxon>
    </lineage>
</organism>
<reference evidence="8" key="1">
    <citation type="submission" date="2019-05" db="EMBL/GenBank/DDBJ databases">
        <title>Annotation for the trematode Fasciolopsis buski.</title>
        <authorList>
            <person name="Choi Y.-J."/>
        </authorList>
    </citation>
    <scope>NUCLEOTIDE SEQUENCE</scope>
    <source>
        <strain evidence="8">HT</strain>
        <tissue evidence="8">Whole worm</tissue>
    </source>
</reference>
<comment type="caution">
    <text evidence="8">The sequence shown here is derived from an EMBL/GenBank/DDBJ whole genome shotgun (WGS) entry which is preliminary data.</text>
</comment>
<dbReference type="AlphaFoldDB" id="A0A8E0VEG1"/>
<evidence type="ECO:0000256" key="2">
    <source>
        <dbReference type="ARBA" id="ARBA00007617"/>
    </source>
</evidence>
<dbReference type="GO" id="GO:0043162">
    <property type="term" value="P:ubiquitin-dependent protein catabolic process via the multivesicular body sorting pathway"/>
    <property type="evidence" value="ECO:0007669"/>
    <property type="project" value="TreeGrafter"/>
</dbReference>
<evidence type="ECO:0000313" key="8">
    <source>
        <dbReference type="EMBL" id="KAA0183652.1"/>
    </source>
</evidence>
<dbReference type="GO" id="GO:0006612">
    <property type="term" value="P:protein targeting to membrane"/>
    <property type="evidence" value="ECO:0007669"/>
    <property type="project" value="TreeGrafter"/>
</dbReference>
<dbReference type="GO" id="GO:0006623">
    <property type="term" value="P:protein targeting to vacuole"/>
    <property type="evidence" value="ECO:0007669"/>
    <property type="project" value="TreeGrafter"/>
</dbReference>
<evidence type="ECO:0000256" key="6">
    <source>
        <dbReference type="ARBA" id="ARBA00025010"/>
    </source>
</evidence>
<name>A0A8E0VEG1_9TREM</name>
<gene>
    <name evidence="8" type="ORF">FBUS_04845</name>
</gene>
<dbReference type="EMBL" id="LUCM01011640">
    <property type="protein sequence ID" value="KAA0183652.1"/>
    <property type="molecule type" value="Genomic_DNA"/>
</dbReference>
<dbReference type="Pfam" id="PF07200">
    <property type="entry name" value="Mod_r"/>
    <property type="match status" value="1"/>
</dbReference>
<evidence type="ECO:0000259" key="7">
    <source>
        <dbReference type="Pfam" id="PF07200"/>
    </source>
</evidence>
<keyword evidence="3" id="KW-0813">Transport</keyword>
<evidence type="ECO:0000256" key="4">
    <source>
        <dbReference type="ARBA" id="ARBA00022753"/>
    </source>
</evidence>
<keyword evidence="4" id="KW-0967">Endosome</keyword>
<dbReference type="InterPro" id="IPR009851">
    <property type="entry name" value="Mod_r"/>
</dbReference>
<comment type="subcellular location">
    <subcellularLocation>
        <location evidence="1">Late endosome membrane</location>
        <topology evidence="1">Peripheral membrane protein</topology>
    </subcellularLocation>
</comment>
<evidence type="ECO:0000256" key="5">
    <source>
        <dbReference type="ARBA" id="ARBA00022927"/>
    </source>
</evidence>
<dbReference type="OrthoDB" id="10004364at2759"/>
<dbReference type="GO" id="GO:0031902">
    <property type="term" value="C:late endosome membrane"/>
    <property type="evidence" value="ECO:0007669"/>
    <property type="project" value="UniProtKB-SubCell"/>
</dbReference>
<evidence type="ECO:0000313" key="9">
    <source>
        <dbReference type="Proteomes" id="UP000728185"/>
    </source>
</evidence>
<comment type="similarity">
    <text evidence="2">Belongs to the VPS37 family.</text>
</comment>
<dbReference type="PANTHER" id="PTHR13678:SF2">
    <property type="entry name" value="VACUOLAR PROTEIN SORTING-ASSOCIATED PROTEIN 37A"/>
    <property type="match status" value="1"/>
</dbReference>
<keyword evidence="5" id="KW-0653">Protein transport</keyword>